<dbReference type="AlphaFoldDB" id="A0A397U8S9"/>
<dbReference type="Proteomes" id="UP000266673">
    <property type="component" value="Unassembled WGS sequence"/>
</dbReference>
<organism evidence="1 2">
    <name type="scientific">Gigaspora rosea</name>
    <dbReference type="NCBI Taxonomy" id="44941"/>
    <lineage>
        <taxon>Eukaryota</taxon>
        <taxon>Fungi</taxon>
        <taxon>Fungi incertae sedis</taxon>
        <taxon>Mucoromycota</taxon>
        <taxon>Glomeromycotina</taxon>
        <taxon>Glomeromycetes</taxon>
        <taxon>Diversisporales</taxon>
        <taxon>Gigasporaceae</taxon>
        <taxon>Gigaspora</taxon>
    </lineage>
</organism>
<keyword evidence="2" id="KW-1185">Reference proteome</keyword>
<comment type="caution">
    <text evidence="1">The sequence shown here is derived from an EMBL/GenBank/DDBJ whole genome shotgun (WGS) entry which is preliminary data.</text>
</comment>
<evidence type="ECO:0000313" key="2">
    <source>
        <dbReference type="Proteomes" id="UP000266673"/>
    </source>
</evidence>
<evidence type="ECO:0000313" key="1">
    <source>
        <dbReference type="EMBL" id="RIB06682.1"/>
    </source>
</evidence>
<name>A0A397U8S9_9GLOM</name>
<gene>
    <name evidence="1" type="ORF">C2G38_2115561</name>
</gene>
<dbReference type="EMBL" id="QKWP01001778">
    <property type="protein sequence ID" value="RIB06682.1"/>
    <property type="molecule type" value="Genomic_DNA"/>
</dbReference>
<dbReference type="OrthoDB" id="21643at2759"/>
<proteinExistence type="predicted"/>
<sequence>VSVTRIRRNDGTKRMIDPSLYKNNLQKFSDITIDVKPRPLDHSTSEIVMTSKSKNLLVIFGVKNNQNISYVENERNAEGQNANILSPDKLPQSIIDVRLEAIKQRALDKKAEKVKITQTSQRIILFSDNDLAQEVSDNFNLFDSDEEYNNNEKPTLDIAINPIFEDESG</sequence>
<accession>A0A397U8S9</accession>
<reference evidence="1 2" key="1">
    <citation type="submission" date="2018-06" db="EMBL/GenBank/DDBJ databases">
        <title>Comparative genomics reveals the genomic features of Rhizophagus irregularis, R. cerebriforme, R. diaphanum and Gigaspora rosea, and their symbiotic lifestyle signature.</title>
        <authorList>
            <person name="Morin E."/>
            <person name="San Clemente H."/>
            <person name="Chen E.C.H."/>
            <person name="De La Providencia I."/>
            <person name="Hainaut M."/>
            <person name="Kuo A."/>
            <person name="Kohler A."/>
            <person name="Murat C."/>
            <person name="Tang N."/>
            <person name="Roy S."/>
            <person name="Loubradou J."/>
            <person name="Henrissat B."/>
            <person name="Grigoriev I.V."/>
            <person name="Corradi N."/>
            <person name="Roux C."/>
            <person name="Martin F.M."/>
        </authorList>
    </citation>
    <scope>NUCLEOTIDE SEQUENCE [LARGE SCALE GENOMIC DNA]</scope>
    <source>
        <strain evidence="1 2">DAOM 194757</strain>
    </source>
</reference>
<protein>
    <submittedName>
        <fullName evidence="1">Uncharacterized protein</fullName>
    </submittedName>
</protein>
<dbReference type="STRING" id="44941.A0A397U8S9"/>
<feature type="non-terminal residue" evidence="1">
    <location>
        <position position="1"/>
    </location>
</feature>